<protein>
    <submittedName>
        <fullName evidence="2">EAL domain-containing protein</fullName>
    </submittedName>
</protein>
<dbReference type="OrthoDB" id="1673646at2"/>
<dbReference type="PANTHER" id="PTHR33121">
    <property type="entry name" value="CYCLIC DI-GMP PHOSPHODIESTERASE PDEF"/>
    <property type="match status" value="1"/>
</dbReference>
<sequence>MTAEHSFPSETDTIPYYHPIVSLQSQRIIGYESLGRQLIAGKLQSLGPFFHNPDIGEAAHVRLDRHLRKQAIEKWAGRQGGELLFLNLKPSWIYRLWKEQGFLYTLSLLDRHRVDPGSVVIEITEEEFGGNLYELAEIVEQYRLRGCTIAIDDVGSGFSNFDRIAVIRPKILKLDLELLKKSHSHQGYRAVMRSFSILASQLGASLLVEGVETDKDLLLALQAGARYVQGYLFSVPVPDFLPEDRFAPLIDDVLERYRRQEIEKYGNLSEIDGRLSELLTRSLEASCPDEADGLVQSIVEGLPGYCHRAYICTGDGKQLSANFSRTDGGNWARDASYRGCNWIWRPYFISNITLMNAQDKGILSTEYTDLETSAMIQTYSYPIGSECYLFIDLSF</sequence>
<dbReference type="AlphaFoldDB" id="A0A5C4SY84"/>
<dbReference type="GO" id="GO:0071111">
    <property type="term" value="F:cyclic-guanylate-specific phosphodiesterase activity"/>
    <property type="evidence" value="ECO:0007669"/>
    <property type="project" value="InterPro"/>
</dbReference>
<dbReference type="PROSITE" id="PS50883">
    <property type="entry name" value="EAL"/>
    <property type="match status" value="1"/>
</dbReference>
<feature type="domain" description="EAL" evidence="1">
    <location>
        <begin position="1"/>
        <end position="250"/>
    </location>
</feature>
<name>A0A5C4SY84_9BACL</name>
<dbReference type="SUPFAM" id="SSF103190">
    <property type="entry name" value="Sensory domain-like"/>
    <property type="match status" value="1"/>
</dbReference>
<dbReference type="PANTHER" id="PTHR33121:SF82">
    <property type="entry name" value="SIGNAL TRANSDUCTION PROTEIN CONTAINING A EAL DOMAIN"/>
    <property type="match status" value="1"/>
</dbReference>
<dbReference type="InterPro" id="IPR035919">
    <property type="entry name" value="EAL_sf"/>
</dbReference>
<dbReference type="CDD" id="cd01948">
    <property type="entry name" value="EAL"/>
    <property type="match status" value="1"/>
</dbReference>
<reference evidence="2 3" key="1">
    <citation type="submission" date="2019-05" db="EMBL/GenBank/DDBJ databases">
        <title>We sequenced the genome of Paenibacillus hemerocallicola KCTC 33185 for further insight into its adaptation and study the phylogeny of Paenibacillus.</title>
        <authorList>
            <person name="Narsing Rao M.P."/>
        </authorList>
    </citation>
    <scope>NUCLEOTIDE SEQUENCE [LARGE SCALE GENOMIC DNA]</scope>
    <source>
        <strain evidence="2 3">KCTC 33185</strain>
    </source>
</reference>
<dbReference type="SMART" id="SM00052">
    <property type="entry name" value="EAL"/>
    <property type="match status" value="1"/>
</dbReference>
<dbReference type="Gene3D" id="3.20.20.450">
    <property type="entry name" value="EAL domain"/>
    <property type="match status" value="1"/>
</dbReference>
<dbReference type="RefSeq" id="WP_139606814.1">
    <property type="nucleotide sequence ID" value="NZ_VDCQ01000076.1"/>
</dbReference>
<evidence type="ECO:0000313" key="3">
    <source>
        <dbReference type="Proteomes" id="UP000307943"/>
    </source>
</evidence>
<dbReference type="Gene3D" id="3.30.450.20">
    <property type="entry name" value="PAS domain"/>
    <property type="match status" value="1"/>
</dbReference>
<gene>
    <name evidence="2" type="ORF">FE784_34570</name>
</gene>
<dbReference type="Pfam" id="PF10388">
    <property type="entry name" value="YkuI_C"/>
    <property type="match status" value="1"/>
</dbReference>
<keyword evidence="3" id="KW-1185">Reference proteome</keyword>
<accession>A0A5C4SY84</accession>
<dbReference type="InterPro" id="IPR018842">
    <property type="entry name" value="YkuI_C"/>
</dbReference>
<dbReference type="InterPro" id="IPR001633">
    <property type="entry name" value="EAL_dom"/>
</dbReference>
<dbReference type="EMBL" id="VDCQ01000076">
    <property type="protein sequence ID" value="TNJ61207.1"/>
    <property type="molecule type" value="Genomic_DNA"/>
</dbReference>
<organism evidence="2 3">
    <name type="scientific">Paenibacillus hemerocallicola</name>
    <dbReference type="NCBI Taxonomy" id="1172614"/>
    <lineage>
        <taxon>Bacteria</taxon>
        <taxon>Bacillati</taxon>
        <taxon>Bacillota</taxon>
        <taxon>Bacilli</taxon>
        <taxon>Bacillales</taxon>
        <taxon>Paenibacillaceae</taxon>
        <taxon>Paenibacillus</taxon>
    </lineage>
</organism>
<dbReference type="InterPro" id="IPR050706">
    <property type="entry name" value="Cyclic-di-GMP_PDE-like"/>
</dbReference>
<evidence type="ECO:0000259" key="1">
    <source>
        <dbReference type="PROSITE" id="PS50883"/>
    </source>
</evidence>
<dbReference type="Pfam" id="PF00563">
    <property type="entry name" value="EAL"/>
    <property type="match status" value="1"/>
</dbReference>
<dbReference type="InterPro" id="IPR029151">
    <property type="entry name" value="Sensor-like_sf"/>
</dbReference>
<dbReference type="Proteomes" id="UP000307943">
    <property type="component" value="Unassembled WGS sequence"/>
</dbReference>
<dbReference type="SUPFAM" id="SSF141868">
    <property type="entry name" value="EAL domain-like"/>
    <property type="match status" value="1"/>
</dbReference>
<evidence type="ECO:0000313" key="2">
    <source>
        <dbReference type="EMBL" id="TNJ61207.1"/>
    </source>
</evidence>
<proteinExistence type="predicted"/>
<comment type="caution">
    <text evidence="2">The sequence shown here is derived from an EMBL/GenBank/DDBJ whole genome shotgun (WGS) entry which is preliminary data.</text>
</comment>